<dbReference type="Proteomes" id="UP000663845">
    <property type="component" value="Unassembled WGS sequence"/>
</dbReference>
<comment type="caution">
    <text evidence="4">The sequence shown here is derived from an EMBL/GenBank/DDBJ whole genome shotgun (WGS) entry which is preliminary data.</text>
</comment>
<keyword evidence="2" id="KW-1133">Transmembrane helix</keyword>
<feature type="transmembrane region" description="Helical" evidence="2">
    <location>
        <begin position="45"/>
        <end position="63"/>
    </location>
</feature>
<keyword evidence="2" id="KW-0472">Membrane</keyword>
<dbReference type="EMBL" id="CAJOAZ010000854">
    <property type="protein sequence ID" value="CAF3724189.1"/>
    <property type="molecule type" value="Genomic_DNA"/>
</dbReference>
<dbReference type="Proteomes" id="UP000663881">
    <property type="component" value="Unassembled WGS sequence"/>
</dbReference>
<protein>
    <submittedName>
        <fullName evidence="4">Uncharacterized protein</fullName>
    </submittedName>
</protein>
<proteinExistence type="predicted"/>
<organism evidence="4 6">
    <name type="scientific">Adineta steineri</name>
    <dbReference type="NCBI Taxonomy" id="433720"/>
    <lineage>
        <taxon>Eukaryota</taxon>
        <taxon>Metazoa</taxon>
        <taxon>Spiralia</taxon>
        <taxon>Gnathifera</taxon>
        <taxon>Rotifera</taxon>
        <taxon>Eurotatoria</taxon>
        <taxon>Bdelloidea</taxon>
        <taxon>Adinetida</taxon>
        <taxon>Adinetidae</taxon>
        <taxon>Adineta</taxon>
    </lineage>
</organism>
<sequence>MSVMINTFSNKIRSCCHASATLCGYCSYSFFLTNPRRYRYQNCNTLCNTVFIIVIFCLTTWLVSQQNTQIKASTLSPWQTSYESKRIQIPHYLLLDIDDRSESKCKQIFQNVIPNIEQNNMKDKDFIRSLFENKISSAYITYSDMDKTIPEIRAKLCSNISYEWILFSIVEKDQLPATCTYTAATTLVLVVFILIIAIGIFLKSSSVAFYCSKLKRCVRYPTNQVTPTIPSNIQTLNVNLWNYMVPAARGVNEFNTVGSDGDIDESHTPERDGDSDGSSTVGLDGDMDESHTLASDGEMDPINLLPPYNPGSLDTMSGESAKDWLQSTSSIGSLYQNS</sequence>
<evidence type="ECO:0000313" key="5">
    <source>
        <dbReference type="EMBL" id="CAF3759444.1"/>
    </source>
</evidence>
<dbReference type="AlphaFoldDB" id="A0A818WCJ9"/>
<accession>A0A818WCJ9</accession>
<reference evidence="4" key="1">
    <citation type="submission" date="2021-02" db="EMBL/GenBank/DDBJ databases">
        <authorList>
            <person name="Nowell W R."/>
        </authorList>
    </citation>
    <scope>NUCLEOTIDE SEQUENCE</scope>
</reference>
<feature type="compositionally biased region" description="Basic and acidic residues" evidence="1">
    <location>
        <begin position="264"/>
        <end position="274"/>
    </location>
</feature>
<evidence type="ECO:0000313" key="3">
    <source>
        <dbReference type="EMBL" id="CAF0892635.1"/>
    </source>
</evidence>
<feature type="transmembrane region" description="Helical" evidence="2">
    <location>
        <begin position="181"/>
        <end position="202"/>
    </location>
</feature>
<dbReference type="EMBL" id="CAJNOG010000073">
    <property type="protein sequence ID" value="CAF0892635.1"/>
    <property type="molecule type" value="Genomic_DNA"/>
</dbReference>
<evidence type="ECO:0000256" key="2">
    <source>
        <dbReference type="SAM" id="Phobius"/>
    </source>
</evidence>
<name>A0A818WCJ9_9BILA</name>
<evidence type="ECO:0000256" key="1">
    <source>
        <dbReference type="SAM" id="MobiDB-lite"/>
    </source>
</evidence>
<dbReference type="Proteomes" id="UP000663844">
    <property type="component" value="Unassembled WGS sequence"/>
</dbReference>
<feature type="region of interest" description="Disordered" evidence="1">
    <location>
        <begin position="256"/>
        <end position="321"/>
    </location>
</feature>
<evidence type="ECO:0000313" key="4">
    <source>
        <dbReference type="EMBL" id="CAF3724189.1"/>
    </source>
</evidence>
<evidence type="ECO:0000313" key="6">
    <source>
        <dbReference type="Proteomes" id="UP000663844"/>
    </source>
</evidence>
<dbReference type="EMBL" id="CAJOAY010000914">
    <property type="protein sequence ID" value="CAF3759444.1"/>
    <property type="molecule type" value="Genomic_DNA"/>
</dbReference>
<gene>
    <name evidence="3" type="ORF">JYZ213_LOCUS10107</name>
    <name evidence="5" type="ORF">OKA104_LOCUS16160</name>
    <name evidence="4" type="ORF">OXD698_LOCUS13839</name>
</gene>
<keyword evidence="2" id="KW-0812">Transmembrane</keyword>